<gene>
    <name evidence="2" type="ORF">KC19_4G209500</name>
</gene>
<feature type="region of interest" description="Disordered" evidence="1">
    <location>
        <begin position="19"/>
        <end position="38"/>
    </location>
</feature>
<dbReference type="Proteomes" id="UP000822688">
    <property type="component" value="Chromosome 4"/>
</dbReference>
<organism evidence="2 3">
    <name type="scientific">Ceratodon purpureus</name>
    <name type="common">Fire moss</name>
    <name type="synonym">Dicranum purpureum</name>
    <dbReference type="NCBI Taxonomy" id="3225"/>
    <lineage>
        <taxon>Eukaryota</taxon>
        <taxon>Viridiplantae</taxon>
        <taxon>Streptophyta</taxon>
        <taxon>Embryophyta</taxon>
        <taxon>Bryophyta</taxon>
        <taxon>Bryophytina</taxon>
        <taxon>Bryopsida</taxon>
        <taxon>Dicranidae</taxon>
        <taxon>Pseudoditrichales</taxon>
        <taxon>Ditrichaceae</taxon>
        <taxon>Ceratodon</taxon>
    </lineage>
</organism>
<reference evidence="2" key="1">
    <citation type="submission" date="2020-06" db="EMBL/GenBank/DDBJ databases">
        <title>WGS assembly of Ceratodon purpureus strain R40.</title>
        <authorList>
            <person name="Carey S.B."/>
            <person name="Jenkins J."/>
            <person name="Shu S."/>
            <person name="Lovell J.T."/>
            <person name="Sreedasyam A."/>
            <person name="Maumus F."/>
            <person name="Tiley G.P."/>
            <person name="Fernandez-Pozo N."/>
            <person name="Barry K."/>
            <person name="Chen C."/>
            <person name="Wang M."/>
            <person name="Lipzen A."/>
            <person name="Daum C."/>
            <person name="Saski C.A."/>
            <person name="Payton A.C."/>
            <person name="Mcbreen J.C."/>
            <person name="Conrad R.E."/>
            <person name="Kollar L.M."/>
            <person name="Olsson S."/>
            <person name="Huttunen S."/>
            <person name="Landis J.B."/>
            <person name="Wickett N.J."/>
            <person name="Johnson M.G."/>
            <person name="Rensing S.A."/>
            <person name="Grimwood J."/>
            <person name="Schmutz J."/>
            <person name="Mcdaniel S.F."/>
        </authorList>
    </citation>
    <scope>NUCLEOTIDE SEQUENCE</scope>
    <source>
        <strain evidence="2">R40</strain>
    </source>
</reference>
<dbReference type="AlphaFoldDB" id="A0A8T0ID41"/>
<comment type="caution">
    <text evidence="2">The sequence shown here is derived from an EMBL/GenBank/DDBJ whole genome shotgun (WGS) entry which is preliminary data.</text>
</comment>
<evidence type="ECO:0000313" key="3">
    <source>
        <dbReference type="Proteomes" id="UP000822688"/>
    </source>
</evidence>
<name>A0A8T0ID41_CERPU</name>
<sequence length="275" mass="29449">MAAVSAQAGCQLLSTSFRKESTSGCGSSGDLLESSSQSFLGSPRSVARLRGAGGVQRQTSRSGAETSASLFSMTPGNFMASMIPSNFMANVQEDDVKKDLEAGEGEDENVLESSNEFLDTINNVLADVVDGQKFLKETGRTKPRPMKRRSLVVCFAMGAIQPYLNEVEDRVGSLRRTASSSFAKTLRLASQLSVGASKAIESIAEEYRKLEAERQPVPEVETTLGNLRRTTSTSLARAKSLVSQLSIGASRAVNYIAEELRIPEEGDQQLVPAAA</sequence>
<proteinExistence type="predicted"/>
<dbReference type="EMBL" id="CM026424">
    <property type="protein sequence ID" value="KAG0580905.1"/>
    <property type="molecule type" value="Genomic_DNA"/>
</dbReference>
<feature type="compositionally biased region" description="Low complexity" evidence="1">
    <location>
        <begin position="23"/>
        <end position="38"/>
    </location>
</feature>
<protein>
    <submittedName>
        <fullName evidence="2">Uncharacterized protein</fullName>
    </submittedName>
</protein>
<evidence type="ECO:0000256" key="1">
    <source>
        <dbReference type="SAM" id="MobiDB-lite"/>
    </source>
</evidence>
<evidence type="ECO:0000313" key="2">
    <source>
        <dbReference type="EMBL" id="KAG0580905.1"/>
    </source>
</evidence>
<accession>A0A8T0ID41</accession>
<keyword evidence="3" id="KW-1185">Reference proteome</keyword>